<dbReference type="GO" id="GO:0008270">
    <property type="term" value="F:zinc ion binding"/>
    <property type="evidence" value="ECO:0007669"/>
    <property type="project" value="InterPro"/>
</dbReference>
<evidence type="ECO:0000256" key="1">
    <source>
        <dbReference type="ARBA" id="ARBA00023242"/>
    </source>
</evidence>
<dbReference type="Pfam" id="PF04082">
    <property type="entry name" value="Fungal_trans"/>
    <property type="match status" value="1"/>
</dbReference>
<protein>
    <recommendedName>
        <fullName evidence="2">Xylanolytic transcriptional activator regulatory domain-containing protein</fullName>
    </recommendedName>
</protein>
<dbReference type="CDD" id="cd12148">
    <property type="entry name" value="fungal_TF_MHR"/>
    <property type="match status" value="1"/>
</dbReference>
<feature type="domain" description="Xylanolytic transcriptional activator regulatory" evidence="2">
    <location>
        <begin position="75"/>
        <end position="224"/>
    </location>
</feature>
<dbReference type="GO" id="GO:0006351">
    <property type="term" value="P:DNA-templated transcription"/>
    <property type="evidence" value="ECO:0007669"/>
    <property type="project" value="InterPro"/>
</dbReference>
<dbReference type="GO" id="GO:0003677">
    <property type="term" value="F:DNA binding"/>
    <property type="evidence" value="ECO:0007669"/>
    <property type="project" value="InterPro"/>
</dbReference>
<gene>
    <name evidence="3" type="ORF">LTR05_001688</name>
</gene>
<comment type="caution">
    <text evidence="3">The sequence shown here is derived from an EMBL/GenBank/DDBJ whole genome shotgun (WGS) entry which is preliminary data.</text>
</comment>
<organism evidence="3 4">
    <name type="scientific">Lithohypha guttulata</name>
    <dbReference type="NCBI Taxonomy" id="1690604"/>
    <lineage>
        <taxon>Eukaryota</taxon>
        <taxon>Fungi</taxon>
        <taxon>Dikarya</taxon>
        <taxon>Ascomycota</taxon>
        <taxon>Pezizomycotina</taxon>
        <taxon>Eurotiomycetes</taxon>
        <taxon>Chaetothyriomycetidae</taxon>
        <taxon>Chaetothyriales</taxon>
        <taxon>Trichomeriaceae</taxon>
        <taxon>Lithohypha</taxon>
    </lineage>
</organism>
<dbReference type="PANTHER" id="PTHR47256:SF1">
    <property type="entry name" value="ZN(II)2CYS6 TRANSCRIPTION FACTOR (EUROFUNG)"/>
    <property type="match status" value="1"/>
</dbReference>
<keyword evidence="1" id="KW-0539">Nucleus</keyword>
<name>A0AAN7T7Z2_9EURO</name>
<dbReference type="InterPro" id="IPR053187">
    <property type="entry name" value="Notoamide_regulator"/>
</dbReference>
<evidence type="ECO:0000313" key="4">
    <source>
        <dbReference type="Proteomes" id="UP001309876"/>
    </source>
</evidence>
<dbReference type="PANTHER" id="PTHR47256">
    <property type="entry name" value="ZN(II)2CYS6 TRANSCRIPTION FACTOR (EUROFUNG)-RELATED"/>
    <property type="match status" value="1"/>
</dbReference>
<evidence type="ECO:0000259" key="2">
    <source>
        <dbReference type="Pfam" id="PF04082"/>
    </source>
</evidence>
<dbReference type="EMBL" id="JAVRRJ010000001">
    <property type="protein sequence ID" value="KAK5091504.1"/>
    <property type="molecule type" value="Genomic_DNA"/>
</dbReference>
<evidence type="ECO:0000313" key="3">
    <source>
        <dbReference type="EMBL" id="KAK5091504.1"/>
    </source>
</evidence>
<dbReference type="Proteomes" id="UP001309876">
    <property type="component" value="Unassembled WGS sequence"/>
</dbReference>
<dbReference type="AlphaFoldDB" id="A0AAN7T7Z2"/>
<keyword evidence="4" id="KW-1185">Reference proteome</keyword>
<sequence length="231" mass="26299">MGDSKSNEALLQIIRSGATTDEIIQYVNDNPPRAKRTRRNMLDIVSLIDQPLVRVPAQPWTDVVQDDEAVSHLVSAYFAWNHSTYPILDRDTFTREMKSKNLSSQFCSEFLVNAILCIGCTYTDHPVAFAEHSDNSTRGLHFFKEAMRLWECSEGEVTLTNLQGLVAMLCCTFALGKDRIGLLYTPQLIALRRDLIMKVRKNRKLGSRDYANQDFKRAYALAVWGSFNIEV</sequence>
<reference evidence="3 4" key="1">
    <citation type="submission" date="2023-08" db="EMBL/GenBank/DDBJ databases">
        <title>Black Yeasts Isolated from many extreme environments.</title>
        <authorList>
            <person name="Coleine C."/>
            <person name="Stajich J.E."/>
            <person name="Selbmann L."/>
        </authorList>
    </citation>
    <scope>NUCLEOTIDE SEQUENCE [LARGE SCALE GENOMIC DNA]</scope>
    <source>
        <strain evidence="3 4">CCFEE 5910</strain>
    </source>
</reference>
<accession>A0AAN7T7Z2</accession>
<dbReference type="InterPro" id="IPR007219">
    <property type="entry name" value="XnlR_reg_dom"/>
</dbReference>
<proteinExistence type="predicted"/>